<dbReference type="PROSITE" id="PS50294">
    <property type="entry name" value="WD_REPEATS_REGION"/>
    <property type="match status" value="1"/>
</dbReference>
<evidence type="ECO:0000256" key="3">
    <source>
        <dbReference type="PROSITE-ProRule" id="PRU00221"/>
    </source>
</evidence>
<dbReference type="InterPro" id="IPR015943">
    <property type="entry name" value="WD40/YVTN_repeat-like_dom_sf"/>
</dbReference>
<dbReference type="EMBL" id="SPLM01000074">
    <property type="protein sequence ID" value="TMW62099.1"/>
    <property type="molecule type" value="Genomic_DNA"/>
</dbReference>
<dbReference type="Proteomes" id="UP000794436">
    <property type="component" value="Unassembled WGS sequence"/>
</dbReference>
<name>A0A8K1FIH9_PYTOL</name>
<dbReference type="SMART" id="SM00320">
    <property type="entry name" value="WD40"/>
    <property type="match status" value="7"/>
</dbReference>
<evidence type="ECO:0000313" key="5">
    <source>
        <dbReference type="EMBL" id="TMW62099.1"/>
    </source>
</evidence>
<comment type="caution">
    <text evidence="5">The sequence shown here is derived from an EMBL/GenBank/DDBJ whole genome shotgun (WGS) entry which is preliminary data.</text>
</comment>
<evidence type="ECO:0000256" key="1">
    <source>
        <dbReference type="ARBA" id="ARBA00022574"/>
    </source>
</evidence>
<dbReference type="PANTHER" id="PTHR15574">
    <property type="entry name" value="WD REPEAT DOMAIN-CONTAINING FAMILY"/>
    <property type="match status" value="1"/>
</dbReference>
<dbReference type="InterPro" id="IPR045151">
    <property type="entry name" value="DCAF8"/>
</dbReference>
<reference evidence="5" key="1">
    <citation type="submission" date="2019-03" db="EMBL/GenBank/DDBJ databases">
        <title>Long read genome sequence of the mycoparasitic Pythium oligandrum ATCC 38472 isolated from sugarbeet rhizosphere.</title>
        <authorList>
            <person name="Gaulin E."/>
        </authorList>
    </citation>
    <scope>NUCLEOTIDE SEQUENCE</scope>
    <source>
        <strain evidence="5">ATCC 38472_TT</strain>
    </source>
</reference>
<evidence type="ECO:0008006" key="7">
    <source>
        <dbReference type="Google" id="ProtNLM"/>
    </source>
</evidence>
<accession>A0A8K1FIH9</accession>
<dbReference type="PANTHER" id="PTHR15574:SF40">
    <property type="entry name" value="WD AND TETRATRICOPEPTIDE REPEATS PROTEIN 1"/>
    <property type="match status" value="1"/>
</dbReference>
<protein>
    <recommendedName>
        <fullName evidence="7">WD40 repeat-like protein</fullName>
    </recommendedName>
</protein>
<keyword evidence="1 3" id="KW-0853">WD repeat</keyword>
<evidence type="ECO:0000256" key="2">
    <source>
        <dbReference type="ARBA" id="ARBA00022737"/>
    </source>
</evidence>
<proteinExistence type="predicted"/>
<feature type="compositionally biased region" description="Acidic residues" evidence="4">
    <location>
        <begin position="510"/>
        <end position="534"/>
    </location>
</feature>
<feature type="region of interest" description="Disordered" evidence="4">
    <location>
        <begin position="474"/>
        <end position="562"/>
    </location>
</feature>
<dbReference type="InterPro" id="IPR036322">
    <property type="entry name" value="WD40_repeat_dom_sf"/>
</dbReference>
<dbReference type="Gene3D" id="2.130.10.10">
    <property type="entry name" value="YVTN repeat-like/Quinoprotein amine dehydrogenase"/>
    <property type="match status" value="2"/>
</dbReference>
<sequence>MTALDATQARARQWKYSKESMGIQRLLSERERLGNTRVITAATQSHGSLLRRLVPEAVLTGHTGCVNHLRWNRNGSLLASGSDDTNLILWDYATKQQRHVIETGHLLNIFAVCFVPETNDHILATGAMDKDVRIHYAPFRPEATKRFRLHKGRVKDIASSPGAPKLFWSVAEDGLVYQFDVRALPRSDGTADNDDPSGVLIRLGKGRNGGTLRGMAMAVHPLDPTKVVLACGDFYTRMYDRRMLRVQEYRSRRVNSEDAQHSTPPEATTPVEVFAPPHLHLDGACDAVTRRRHNEAHGTSIQFSSDGTEILANYHNDHIYLFNVKHSRFAPVAVFDKSGSPQKQVDLPVWQNGRYMDGSTMLRADLNALHSKGLVALLGKHYTRALDHFQTACHSSKLPQMSQSYRKDLYHNTAKAYLGRKWRADDYLACVFAKLALSLDPDDREIELTYVKALHAGRRSRHVIARAQKYQSRFPDHEDDVEQMLKEALSRQSPQSERQLRVFRRRMDSSDEDSDDEYNGDSSDDDDSSFDIQEEPVPSDTEETPLLSGSLDSDDDFWTSPTRDGMKVNCDAVRRYIGYCNLQTDIKEATFFGPNDAYIVAGSDDGRAYIWDKHTGRLLNSIEADADIVNCVQPHPVDTCLATSGIENVIRLWTPTGDDDTAPSDDELEAMVMENQVNMAETSNYYLSGASSNVIRLIFQSGEAEGMQECATS</sequence>
<dbReference type="SUPFAM" id="SSF50978">
    <property type="entry name" value="WD40 repeat-like"/>
    <property type="match status" value="1"/>
</dbReference>
<keyword evidence="6" id="KW-1185">Reference proteome</keyword>
<feature type="repeat" description="WD" evidence="3">
    <location>
        <begin position="592"/>
        <end position="621"/>
    </location>
</feature>
<evidence type="ECO:0000256" key="4">
    <source>
        <dbReference type="SAM" id="MobiDB-lite"/>
    </source>
</evidence>
<dbReference type="GO" id="GO:0080008">
    <property type="term" value="C:Cul4-RING E3 ubiquitin ligase complex"/>
    <property type="evidence" value="ECO:0007669"/>
    <property type="project" value="TreeGrafter"/>
</dbReference>
<gene>
    <name evidence="5" type="ORF">Poli38472_009592</name>
</gene>
<organism evidence="5 6">
    <name type="scientific">Pythium oligandrum</name>
    <name type="common">Mycoparasitic fungus</name>
    <dbReference type="NCBI Taxonomy" id="41045"/>
    <lineage>
        <taxon>Eukaryota</taxon>
        <taxon>Sar</taxon>
        <taxon>Stramenopiles</taxon>
        <taxon>Oomycota</taxon>
        <taxon>Peronosporomycetes</taxon>
        <taxon>Pythiales</taxon>
        <taxon>Pythiaceae</taxon>
        <taxon>Pythium</taxon>
    </lineage>
</organism>
<dbReference type="AlphaFoldDB" id="A0A8K1FIH9"/>
<evidence type="ECO:0000313" key="6">
    <source>
        <dbReference type="Proteomes" id="UP000794436"/>
    </source>
</evidence>
<feature type="repeat" description="WD" evidence="3">
    <location>
        <begin position="59"/>
        <end position="100"/>
    </location>
</feature>
<feature type="region of interest" description="Disordered" evidence="4">
    <location>
        <begin position="252"/>
        <end position="271"/>
    </location>
</feature>
<dbReference type="OrthoDB" id="4869960at2759"/>
<dbReference type="GO" id="GO:0005737">
    <property type="term" value="C:cytoplasm"/>
    <property type="evidence" value="ECO:0007669"/>
    <property type="project" value="TreeGrafter"/>
</dbReference>
<dbReference type="Pfam" id="PF00400">
    <property type="entry name" value="WD40"/>
    <property type="match status" value="3"/>
</dbReference>
<dbReference type="InterPro" id="IPR001680">
    <property type="entry name" value="WD40_rpt"/>
</dbReference>
<keyword evidence="2" id="KW-0677">Repeat</keyword>
<dbReference type="GO" id="GO:0045717">
    <property type="term" value="P:negative regulation of fatty acid biosynthetic process"/>
    <property type="evidence" value="ECO:0007669"/>
    <property type="project" value="TreeGrafter"/>
</dbReference>
<dbReference type="PROSITE" id="PS50082">
    <property type="entry name" value="WD_REPEATS_2"/>
    <property type="match status" value="2"/>
</dbReference>